<feature type="compositionally biased region" description="Low complexity" evidence="4">
    <location>
        <begin position="454"/>
        <end position="465"/>
    </location>
</feature>
<feature type="coiled-coil region" evidence="3">
    <location>
        <begin position="1743"/>
        <end position="1774"/>
    </location>
</feature>
<keyword evidence="2" id="KW-0677">Repeat</keyword>
<gene>
    <name evidence="5" type="ORF">TTHERM_00392670</name>
</gene>
<dbReference type="STRING" id="312017.Q233I2"/>
<feature type="coiled-coil region" evidence="3">
    <location>
        <begin position="595"/>
        <end position="720"/>
    </location>
</feature>
<feature type="compositionally biased region" description="Polar residues" evidence="4">
    <location>
        <begin position="509"/>
        <end position="536"/>
    </location>
</feature>
<proteinExistence type="predicted"/>
<keyword evidence="1" id="KW-0433">Leucine-rich repeat</keyword>
<evidence type="ECO:0000256" key="1">
    <source>
        <dbReference type="ARBA" id="ARBA00022614"/>
    </source>
</evidence>
<sequence>MNSYQYVNKLKKQIKQTSTQGWKQRVNQKTSYINQIPLSNALERFPQFFDDIKISVVQKSINEIDRLPYKYNNIEILYLSNNNLTDLEGIQQFKKLKTLTLAHNELSNVKILRQISQLNSLEQLNLSGNPIAKHPNYKIYLLTVLPNLKSLDGRPVSEEARLKAEIKAKQQTQLLQLMLKNYCEIIKLNSFGRKIDLHREMIQNNLKFVKNMENKELNHYSFKNKFDFMQTLDEYNKNELQDLLLNDILTFYEQFQQQNPNNNEEDNYDKAFQEMIKQQNIKLAEIDVLLEKKVQNYNEFLEEMIAKFKPLPQNVKTFSPSRNLASSDAQNKTSSRLNFKTSENKAKQILKNSKSNQSLPTSDKAGALQSLNKKKLSRDFKQNNIPDEERDLFQKINQGNSNTNESFNPVSPITDNQIFSTSKDKLFFTSNTQQDQIHYTQLQEEQDILLGKQQKNQKNEQTQQQRFNTYQSQQPTNQNNLQRNLSAENILYQRSGSPSDYVIKDRYYSPTNNEQVSRRNQGGYDSSLENTSRGVANNQQQQESKENSPNRTIPQPSQYEIRPNHQDECCRKLMKSARNTSQDFFGKPTPYKRRNKELEEIVFELNKKLQKKEDDIAQLKQLNGTIKEKLVEVNSSSENNLKKQQQDQLELMKQLEKNQNLNKVLDHEVKELRDQLNRMLIKNNELSNAEKNSIYYKQQQQDIQEQYDILQSELKKKEIADNFCQQRILKLGFLYLKFSTQTEKKINEFRYDKKNERNQFLIVNCFKKMKRYSVIKKFSRVSLQEQNLTLYHNYFNSWKRNIIFQSDVQRMLKKKEQQNLAQAFVGWKQFIAIKERNLKEKAKVKEFYLKQLQIKIWRAMKQQYKKSVLSKKELDLYQQKATIFDNSKTKRRFLKLWKSYIVNFALPYKQKQQNAIRQSNFYLLKVGFAMLVKNRKDSINNNIKVNKFIHYKKKQLLRSVFNYMSGPLVAFSREKNARNKVAELFIKKRLINTWKQTYCISRNLKRLEEKAKQFSLKKLVQRHFNALKDLREKVRKRNLLAKAVQTRRENQQKRISILKWFKLSVSKKSDRLDQLKQKNDLQRAYFKQWLLLIQQRVQKKQKQRQILNMADKKSKLTLSQAFNSWLYIIKRKIRNRGVVQNMLAKKETQLLRISLFQFSKEQKLGLYKKLLQYKNNQTLLNADFKENQIVLETINEEKNEIVDKSRELMQQNVLLQEHITEKNSEINQLKRQIQNLEKLEANQEEVIKDLQQKIGEQEMQIFEINNEYTVQMDQEENTQKTMRMDNKAMQREIQNLQKELDLKNTQLAEYERSFQNRTTELFGDNRDLQEKLQNSIVMANEFKQKIEQQDSIIANLENKIIELNDNNQKQKEHITECVGVIQQFESTYDAKVTEYENIINLLNTQLDENKVQQEQSNAIIEQLTQEVKKLEYEVSLLTEDHHANTNQFISSLYKSGQKQMFSSIGFNQNLNHSISSEADAFTLRKRQNYFTSPLQTDQNRRTASKDYKILQKSFERQRTQMKDKIQSLTQQIQNTLNSQGQEELLPQQDININNRMNGAQYNFVSNGFQSAKSNQSQILLSAKPQNKTSTANFFTDRRQLNQDKSYEDSSKFINLKGSGLYSNNLLKNNERKESPINSLKVTPKVYKYKNSSISGGLGIGINLMPNFTALGQSQSTTHAIKNDLHSIVSPSYNLSSNIQNLRPDSAKESRTQKSSVNDLSMINNTENILQELEKSKSGRKIIKNQLELRIKNLNDNLEQDIQNAKRLNAARDNQ</sequence>
<dbReference type="InterPro" id="IPR032675">
    <property type="entry name" value="LRR_dom_sf"/>
</dbReference>
<keyword evidence="3" id="KW-0175">Coiled coil</keyword>
<feature type="coiled-coil region" evidence="3">
    <location>
        <begin position="1413"/>
        <end position="1440"/>
    </location>
</feature>
<dbReference type="GO" id="GO:0005737">
    <property type="term" value="C:cytoplasm"/>
    <property type="evidence" value="ECO:0007669"/>
    <property type="project" value="TreeGrafter"/>
</dbReference>
<dbReference type="PROSITE" id="PS51450">
    <property type="entry name" value="LRR"/>
    <property type="match status" value="2"/>
</dbReference>
<protein>
    <submittedName>
        <fullName evidence="5">Uncharacterized protein</fullName>
    </submittedName>
</protein>
<feature type="compositionally biased region" description="Polar residues" evidence="4">
    <location>
        <begin position="350"/>
        <end position="361"/>
    </location>
</feature>
<dbReference type="HOGENOM" id="CLU_238763_0_0_1"/>
<name>Q233I2_TETTS</name>
<evidence type="ECO:0000256" key="2">
    <source>
        <dbReference type="ARBA" id="ARBA00022737"/>
    </source>
</evidence>
<feature type="region of interest" description="Disordered" evidence="4">
    <location>
        <begin position="319"/>
        <end position="387"/>
    </location>
</feature>
<dbReference type="PANTHER" id="PTHR15454">
    <property type="entry name" value="NISCHARIN RELATED"/>
    <property type="match status" value="1"/>
</dbReference>
<keyword evidence="6" id="KW-1185">Reference proteome</keyword>
<feature type="compositionally biased region" description="Polar residues" evidence="4">
    <location>
        <begin position="466"/>
        <end position="478"/>
    </location>
</feature>
<evidence type="ECO:0000313" key="6">
    <source>
        <dbReference type="Proteomes" id="UP000009168"/>
    </source>
</evidence>
<evidence type="ECO:0000256" key="3">
    <source>
        <dbReference type="SAM" id="Coils"/>
    </source>
</evidence>
<dbReference type="GeneID" id="7847167"/>
<feature type="coiled-coil region" evidence="3">
    <location>
        <begin position="1511"/>
        <end position="1538"/>
    </location>
</feature>
<dbReference type="SUPFAM" id="SSF52058">
    <property type="entry name" value="L domain-like"/>
    <property type="match status" value="1"/>
</dbReference>
<feature type="coiled-coil region" evidence="3">
    <location>
        <begin position="1191"/>
        <end position="1373"/>
    </location>
</feature>
<reference evidence="6" key="1">
    <citation type="journal article" date="2006" name="PLoS Biol.">
        <title>Macronuclear genome sequence of the ciliate Tetrahymena thermophila, a model eukaryote.</title>
        <authorList>
            <person name="Eisen J.A."/>
            <person name="Coyne R.S."/>
            <person name="Wu M."/>
            <person name="Wu D."/>
            <person name="Thiagarajan M."/>
            <person name="Wortman J.R."/>
            <person name="Badger J.H."/>
            <person name="Ren Q."/>
            <person name="Amedeo P."/>
            <person name="Jones K.M."/>
            <person name="Tallon L.J."/>
            <person name="Delcher A.L."/>
            <person name="Salzberg S.L."/>
            <person name="Silva J.C."/>
            <person name="Haas B.J."/>
            <person name="Majoros W.H."/>
            <person name="Farzad M."/>
            <person name="Carlton J.M."/>
            <person name="Smith R.K. Jr."/>
            <person name="Garg J."/>
            <person name="Pearlman R.E."/>
            <person name="Karrer K.M."/>
            <person name="Sun L."/>
            <person name="Manning G."/>
            <person name="Elde N.C."/>
            <person name="Turkewitz A.P."/>
            <person name="Asai D.J."/>
            <person name="Wilkes D.E."/>
            <person name="Wang Y."/>
            <person name="Cai H."/>
            <person name="Collins K."/>
            <person name="Stewart B.A."/>
            <person name="Lee S.R."/>
            <person name="Wilamowska K."/>
            <person name="Weinberg Z."/>
            <person name="Ruzzo W.L."/>
            <person name="Wloga D."/>
            <person name="Gaertig J."/>
            <person name="Frankel J."/>
            <person name="Tsao C.-C."/>
            <person name="Gorovsky M.A."/>
            <person name="Keeling P.J."/>
            <person name="Waller R.F."/>
            <person name="Patron N.J."/>
            <person name="Cherry J.M."/>
            <person name="Stover N.A."/>
            <person name="Krieger C.J."/>
            <person name="del Toro C."/>
            <person name="Ryder H.F."/>
            <person name="Williamson S.C."/>
            <person name="Barbeau R.A."/>
            <person name="Hamilton E.P."/>
            <person name="Orias E."/>
        </authorList>
    </citation>
    <scope>NUCLEOTIDE SEQUENCE [LARGE SCALE GENOMIC DNA]</scope>
    <source>
        <strain evidence="6">SB210</strain>
    </source>
</reference>
<dbReference type="InterPro" id="IPR001611">
    <property type="entry name" value="Leu-rich_rpt"/>
</dbReference>
<dbReference type="EMBL" id="GG662770">
    <property type="protein sequence ID" value="EAR91598.2"/>
    <property type="molecule type" value="Genomic_DNA"/>
</dbReference>
<dbReference type="Gene3D" id="3.80.10.10">
    <property type="entry name" value="Ribonuclease Inhibitor"/>
    <property type="match status" value="1"/>
</dbReference>
<dbReference type="RefSeq" id="XP_001011843.2">
    <property type="nucleotide sequence ID" value="XM_001011843.3"/>
</dbReference>
<feature type="region of interest" description="Disordered" evidence="4">
    <location>
        <begin position="500"/>
        <end position="564"/>
    </location>
</feature>
<feature type="compositionally biased region" description="Polar residues" evidence="4">
    <location>
        <begin position="319"/>
        <end position="341"/>
    </location>
</feature>
<organism evidence="5 6">
    <name type="scientific">Tetrahymena thermophila (strain SB210)</name>
    <dbReference type="NCBI Taxonomy" id="312017"/>
    <lineage>
        <taxon>Eukaryota</taxon>
        <taxon>Sar</taxon>
        <taxon>Alveolata</taxon>
        <taxon>Ciliophora</taxon>
        <taxon>Intramacronucleata</taxon>
        <taxon>Oligohymenophorea</taxon>
        <taxon>Hymenostomatida</taxon>
        <taxon>Tetrahymenina</taxon>
        <taxon>Tetrahymenidae</taxon>
        <taxon>Tetrahymena</taxon>
    </lineage>
</organism>
<dbReference type="Proteomes" id="UP000009168">
    <property type="component" value="Unassembled WGS sequence"/>
</dbReference>
<dbReference type="PANTHER" id="PTHR15454:SF56">
    <property type="entry name" value="PROTEIN PHOSPHATASE 1 REGULATORY SUBUNIT 7-RELATED"/>
    <property type="match status" value="1"/>
</dbReference>
<evidence type="ECO:0000256" key="4">
    <source>
        <dbReference type="SAM" id="MobiDB-lite"/>
    </source>
</evidence>
<dbReference type="InParanoid" id="Q233I2"/>
<evidence type="ECO:0000313" key="5">
    <source>
        <dbReference type="EMBL" id="EAR91598.2"/>
    </source>
</evidence>
<dbReference type="OrthoDB" id="301153at2759"/>
<dbReference type="eggNOG" id="ENOG502S3V5">
    <property type="taxonomic scope" value="Eukaryota"/>
</dbReference>
<dbReference type="KEGG" id="tet:TTHERM_00392670"/>
<accession>Q233I2</accession>
<feature type="region of interest" description="Disordered" evidence="4">
    <location>
        <begin position="454"/>
        <end position="478"/>
    </location>
</feature>